<evidence type="ECO:0000259" key="3">
    <source>
        <dbReference type="Pfam" id="PF17782"/>
    </source>
</evidence>
<feature type="domain" description="Smf/DprA SLOG" evidence="2">
    <location>
        <begin position="88"/>
        <end position="295"/>
    </location>
</feature>
<sequence length="378" mass="42280">MSTQLSTHQCQVITLWYLVQHSLASYHKLLDHFGDLESVLHQKSLSTWSTLKIHKTHIERAKNFKQPEQQRHFQSLIDLICRECDFVCTPLDPQYPKQLLHYSDHPPILFGQGNIELLNAPQISIVGSRKASKAGLQISYDFAYFLAEAGFTITSGLANGIDQAAHDAALKHCRTIAVMGTGIDNTYPKTNHLLRSNIIKHGGTVITEFLPFTPPLQYHFPRRNRIVSGLSLAVLVTQASLGSGSLITAKAAAEQGKLIFATPGHIYDSTYQGCHQLIREGATLVDHPEQILEDIALPTHWHIKQSEIQQESPNSVNIAEHLVTTYNILSWQGQDIDELSNKIQIPTSMLIAHLMELELEGLCIQQFGLYSRHTTSSL</sequence>
<name>A0A1G6JEE0_9GAMM</name>
<evidence type="ECO:0000256" key="1">
    <source>
        <dbReference type="ARBA" id="ARBA00006525"/>
    </source>
</evidence>
<dbReference type="GO" id="GO:0009294">
    <property type="term" value="P:DNA-mediated transformation"/>
    <property type="evidence" value="ECO:0007669"/>
    <property type="project" value="InterPro"/>
</dbReference>
<dbReference type="PANTHER" id="PTHR43022">
    <property type="entry name" value="PROTEIN SMF"/>
    <property type="match status" value="1"/>
</dbReference>
<organism evidence="4 5">
    <name type="scientific">Acinetobacter boissieri</name>
    <dbReference type="NCBI Taxonomy" id="1219383"/>
    <lineage>
        <taxon>Bacteria</taxon>
        <taxon>Pseudomonadati</taxon>
        <taxon>Pseudomonadota</taxon>
        <taxon>Gammaproteobacteria</taxon>
        <taxon>Moraxellales</taxon>
        <taxon>Moraxellaceae</taxon>
        <taxon>Acinetobacter</taxon>
    </lineage>
</organism>
<proteinExistence type="inferred from homology"/>
<evidence type="ECO:0000259" key="2">
    <source>
        <dbReference type="Pfam" id="PF02481"/>
    </source>
</evidence>
<evidence type="ECO:0000313" key="4">
    <source>
        <dbReference type="EMBL" id="SDC17108.1"/>
    </source>
</evidence>
<evidence type="ECO:0000313" key="5">
    <source>
        <dbReference type="Proteomes" id="UP000242501"/>
    </source>
</evidence>
<dbReference type="Proteomes" id="UP000242501">
    <property type="component" value="Unassembled WGS sequence"/>
</dbReference>
<dbReference type="InterPro" id="IPR041614">
    <property type="entry name" value="DprA_WH"/>
</dbReference>
<protein>
    <submittedName>
        <fullName evidence="4">DNA processing protein</fullName>
    </submittedName>
</protein>
<gene>
    <name evidence="4" type="ORF">SAMN05421733_1116</name>
</gene>
<dbReference type="InterPro" id="IPR057666">
    <property type="entry name" value="DrpA_SLOG"/>
</dbReference>
<feature type="domain" description="DprA winged helix" evidence="3">
    <location>
        <begin position="327"/>
        <end position="365"/>
    </location>
</feature>
<dbReference type="STRING" id="1219383.SAMN05421733_1116"/>
<dbReference type="Pfam" id="PF17782">
    <property type="entry name" value="WHD_DprA"/>
    <property type="match status" value="1"/>
</dbReference>
<dbReference type="SUPFAM" id="SSF102405">
    <property type="entry name" value="MCP/YpsA-like"/>
    <property type="match status" value="1"/>
</dbReference>
<dbReference type="PANTHER" id="PTHR43022:SF1">
    <property type="entry name" value="PROTEIN SMF"/>
    <property type="match status" value="1"/>
</dbReference>
<dbReference type="Gene3D" id="3.40.50.450">
    <property type="match status" value="1"/>
</dbReference>
<accession>A0A1G6JEE0</accession>
<dbReference type="OrthoDB" id="9785707at2"/>
<comment type="similarity">
    <text evidence="1">Belongs to the DprA/Smf family.</text>
</comment>
<dbReference type="AlphaFoldDB" id="A0A1G6JEE0"/>
<dbReference type="InterPro" id="IPR003488">
    <property type="entry name" value="DprA"/>
</dbReference>
<dbReference type="EMBL" id="FMYL01000011">
    <property type="protein sequence ID" value="SDC17108.1"/>
    <property type="molecule type" value="Genomic_DNA"/>
</dbReference>
<reference evidence="5" key="1">
    <citation type="submission" date="2016-09" db="EMBL/GenBank/DDBJ databases">
        <authorList>
            <person name="Varghese N."/>
            <person name="Submissions S."/>
        </authorList>
    </citation>
    <scope>NUCLEOTIDE SEQUENCE [LARGE SCALE GENOMIC DNA]</scope>
    <source>
        <strain evidence="5">ANC 4422</strain>
    </source>
</reference>
<dbReference type="NCBIfam" id="TIGR00732">
    <property type="entry name" value="dprA"/>
    <property type="match status" value="1"/>
</dbReference>
<dbReference type="RefSeq" id="WP_092749525.1">
    <property type="nucleotide sequence ID" value="NZ_FMYL01000011.1"/>
</dbReference>
<dbReference type="Pfam" id="PF02481">
    <property type="entry name" value="DNA_processg_A"/>
    <property type="match status" value="1"/>
</dbReference>
<keyword evidence="5" id="KW-1185">Reference proteome</keyword>